<evidence type="ECO:0000313" key="3">
    <source>
        <dbReference type="EMBL" id="AXE35989.1"/>
    </source>
</evidence>
<keyword evidence="3" id="KW-0489">Methyltransferase</keyword>
<dbReference type="GO" id="GO:0032259">
    <property type="term" value="P:methylation"/>
    <property type="evidence" value="ECO:0007669"/>
    <property type="project" value="UniProtKB-KW"/>
</dbReference>
<dbReference type="InterPro" id="IPR029063">
    <property type="entry name" value="SAM-dependent_MTases_sf"/>
</dbReference>
<dbReference type="Pfam" id="PF08241">
    <property type="entry name" value="Methyltransf_11"/>
    <property type="match status" value="1"/>
</dbReference>
<gene>
    <name evidence="3" type="ORF">DK843_17745</name>
</gene>
<dbReference type="PANTHER" id="PTHR44068">
    <property type="entry name" value="ZGC:194242"/>
    <property type="match status" value="1"/>
</dbReference>
<organism evidence="3 4">
    <name type="scientific">Chromobacterium phragmitis</name>
    <dbReference type="NCBI Taxonomy" id="2202141"/>
    <lineage>
        <taxon>Bacteria</taxon>
        <taxon>Pseudomonadati</taxon>
        <taxon>Pseudomonadota</taxon>
        <taxon>Betaproteobacteria</taxon>
        <taxon>Neisseriales</taxon>
        <taxon>Chromobacteriaceae</taxon>
        <taxon>Chromobacterium</taxon>
    </lineage>
</organism>
<reference evidence="3 4" key="1">
    <citation type="submission" date="2018-05" db="EMBL/GenBank/DDBJ databases">
        <title>Genome sequencing, assembly and analysis of the novel insecticidal bacterium, Chromobacterium phragmitis.</title>
        <authorList>
            <person name="Sparks M.E."/>
            <person name="Blackburn M.B."/>
            <person name="Gundersen-Rindal D.E."/>
        </authorList>
    </citation>
    <scope>NUCLEOTIDE SEQUENCE [LARGE SCALE GENOMIC DNA]</scope>
    <source>
        <strain evidence="3">IIBBL 274-1</strain>
    </source>
</reference>
<dbReference type="KEGG" id="chrb:DK843_17745"/>
<dbReference type="GO" id="GO:0008757">
    <property type="term" value="F:S-adenosylmethionine-dependent methyltransferase activity"/>
    <property type="evidence" value="ECO:0007669"/>
    <property type="project" value="InterPro"/>
</dbReference>
<dbReference type="InterPro" id="IPR050447">
    <property type="entry name" value="Erg6_SMT_methyltransf"/>
</dbReference>
<proteinExistence type="predicted"/>
<dbReference type="InterPro" id="IPR013216">
    <property type="entry name" value="Methyltransf_11"/>
</dbReference>
<sequence>MLTPPTLNSNLISLQPTEGVAIMLGNILRTLKSGTEHLNYGRDIIAAMAQKHLKHGQDTARVLDIGFGSGADLLNIRQSIKGREVILYGVDGYEPHVQQGASKKINASLLDIESERLPFEDQFFDIVVANQVIEHTKDIFWIFSEISRVVKPGGCVIIGVPNLASLHCRVQLLIGKQPSCIEVLGPHVRGVTKESFERFVTADGYYRVIEQKGSNFYPFPPAIAKILSRLLPGFAVSLIIHIQRTEKSGKFIDILKTRFFETNFRTAEKTS</sequence>
<keyword evidence="1 3" id="KW-0808">Transferase</keyword>
<evidence type="ECO:0000259" key="2">
    <source>
        <dbReference type="Pfam" id="PF08241"/>
    </source>
</evidence>
<feature type="domain" description="Methyltransferase type 11" evidence="2">
    <location>
        <begin position="63"/>
        <end position="158"/>
    </location>
</feature>
<dbReference type="SUPFAM" id="SSF53335">
    <property type="entry name" value="S-adenosyl-L-methionine-dependent methyltransferases"/>
    <property type="match status" value="1"/>
</dbReference>
<dbReference type="PANTHER" id="PTHR44068:SF11">
    <property type="entry name" value="GERANYL DIPHOSPHATE 2-C-METHYLTRANSFERASE"/>
    <property type="match status" value="1"/>
</dbReference>
<dbReference type="AlphaFoldDB" id="A0A344UL41"/>
<name>A0A344UL41_9NEIS</name>
<dbReference type="Proteomes" id="UP000252038">
    <property type="component" value="Chromosome"/>
</dbReference>
<dbReference type="EMBL" id="CP029554">
    <property type="protein sequence ID" value="AXE35989.1"/>
    <property type="molecule type" value="Genomic_DNA"/>
</dbReference>
<evidence type="ECO:0000313" key="4">
    <source>
        <dbReference type="Proteomes" id="UP000252038"/>
    </source>
</evidence>
<evidence type="ECO:0000256" key="1">
    <source>
        <dbReference type="ARBA" id="ARBA00022679"/>
    </source>
</evidence>
<protein>
    <submittedName>
        <fullName evidence="3">Class I SAM-dependent methyltransferase</fullName>
    </submittedName>
</protein>
<accession>A0A344UL41</accession>
<dbReference type="Gene3D" id="3.40.50.150">
    <property type="entry name" value="Vaccinia Virus protein VP39"/>
    <property type="match status" value="1"/>
</dbReference>
<dbReference type="CDD" id="cd02440">
    <property type="entry name" value="AdoMet_MTases"/>
    <property type="match status" value="1"/>
</dbReference>